<gene>
    <name evidence="4" type="ORF">GUJ93_ZPchr0013g35023</name>
</gene>
<dbReference type="EMBL" id="JAAALK010000079">
    <property type="protein sequence ID" value="KAG8099096.1"/>
    <property type="molecule type" value="Genomic_DNA"/>
</dbReference>
<sequence>MAYFGGGGGGGWRTSSGRGGGGGGGSYTGGARRGDRRSSSTLMEMMATRMPPAATVPAESMRAAEEAAHEVVLRLHPTEEAERTRQDIIGYLQRLFGSSLGCEVFVFGSVPLKTYLPDGDIDVTILGNTAPDSSFISDARDILESEAEDDDDGAEHYGLRGLRFINAQVKLIKCIIKNIVVDISFNQIGGVSTLCFLELVDREVGKNHLFKRSIMLIKAWCYHEGFILGAHHGLISTYALETLVLYIFNMFHKSLHGPFEILEGSIDRLFVLPEVSDDGSNMNFRLKYLNIIDPLKRSNNLGISVSKGSFCRIRSAFSFGAQRLGRILMLPSDLIPAEILGFFVNTLKRHGRGQRSDLGNDGSLESLLGPEYQLEEDASCLKSSGTSEDENRSPDHSLELSDKESNVKTNMYMISGRYFCGDAIGCSWNQIWLGDNIDSQYYNIGSGETVYNFKQCRKDCTAEEDVPHGRSFMKQQIYSNNQSHILTPSTGDLDLHLGCLRKVQYHMESLFDGLVKLVQEASLSGVLDQDSFKIPTRNFLSKTDARSPGLVLASSAGTERKSSSPVYYSQSSGNTSRNSRTEPHMNAFCHQNVAFPYISNGWALPPSPPVDSVNYPVSWYLTTEDAMRTHGTGMHALNVRTFVALQISSVLQ</sequence>
<evidence type="ECO:0000259" key="2">
    <source>
        <dbReference type="Pfam" id="PF22600"/>
    </source>
</evidence>
<evidence type="ECO:0000256" key="1">
    <source>
        <dbReference type="SAM" id="MobiDB-lite"/>
    </source>
</evidence>
<dbReference type="InterPro" id="IPR058921">
    <property type="entry name" value="PAP/OAS1-rel"/>
</dbReference>
<name>A0A8J5WZX0_ZIZPA</name>
<feature type="region of interest" description="Disordered" evidence="1">
    <location>
        <begin position="379"/>
        <end position="402"/>
    </location>
</feature>
<accession>A0A8J5WZX0</accession>
<reference evidence="4" key="2">
    <citation type="submission" date="2021-02" db="EMBL/GenBank/DDBJ databases">
        <authorList>
            <person name="Kimball J.A."/>
            <person name="Haas M.W."/>
            <person name="Macchietto M."/>
            <person name="Kono T."/>
            <person name="Duquette J."/>
            <person name="Shao M."/>
        </authorList>
    </citation>
    <scope>NUCLEOTIDE SEQUENCE</scope>
    <source>
        <tissue evidence="4">Fresh leaf tissue</tissue>
    </source>
</reference>
<comment type="caution">
    <text evidence="4">The sequence shown here is derived from an EMBL/GenBank/DDBJ whole genome shotgun (WGS) entry which is preliminary data.</text>
</comment>
<dbReference type="OrthoDB" id="273917at2759"/>
<dbReference type="CDD" id="cd05402">
    <property type="entry name" value="NT_PAP_TUTase"/>
    <property type="match status" value="1"/>
</dbReference>
<feature type="compositionally biased region" description="Low complexity" evidence="1">
    <location>
        <begin position="563"/>
        <end position="572"/>
    </location>
</feature>
<feature type="compositionally biased region" description="Gly residues" evidence="1">
    <location>
        <begin position="1"/>
        <end position="28"/>
    </location>
</feature>
<dbReference type="InterPro" id="IPR054708">
    <property type="entry name" value="MTPAP-like_central"/>
</dbReference>
<organism evidence="4 5">
    <name type="scientific">Zizania palustris</name>
    <name type="common">Northern wild rice</name>
    <dbReference type="NCBI Taxonomy" id="103762"/>
    <lineage>
        <taxon>Eukaryota</taxon>
        <taxon>Viridiplantae</taxon>
        <taxon>Streptophyta</taxon>
        <taxon>Embryophyta</taxon>
        <taxon>Tracheophyta</taxon>
        <taxon>Spermatophyta</taxon>
        <taxon>Magnoliopsida</taxon>
        <taxon>Liliopsida</taxon>
        <taxon>Poales</taxon>
        <taxon>Poaceae</taxon>
        <taxon>BOP clade</taxon>
        <taxon>Oryzoideae</taxon>
        <taxon>Oryzeae</taxon>
        <taxon>Zizaniinae</taxon>
        <taxon>Zizania</taxon>
    </lineage>
</organism>
<protein>
    <recommendedName>
        <fullName evidence="6">Polymerase nucleotidyl transferase domain-containing protein</fullName>
    </recommendedName>
</protein>
<dbReference type="PANTHER" id="PTHR45979:SF26">
    <property type="entry name" value="NUCLEOTIDYLTRANSFERASE DOMAIN CONTAINING PROTEIN, EXPRESSED"/>
    <property type="match status" value="1"/>
</dbReference>
<feature type="domain" description="PAP/OAS1 substrate-binding-related" evidence="3">
    <location>
        <begin position="271"/>
        <end position="347"/>
    </location>
</feature>
<evidence type="ECO:0000313" key="5">
    <source>
        <dbReference type="Proteomes" id="UP000729402"/>
    </source>
</evidence>
<reference evidence="4" key="1">
    <citation type="journal article" date="2021" name="bioRxiv">
        <title>Whole Genome Assembly and Annotation of Northern Wild Rice, Zizania palustris L., Supports a Whole Genome Duplication in the Zizania Genus.</title>
        <authorList>
            <person name="Haas M."/>
            <person name="Kono T."/>
            <person name="Macchietto M."/>
            <person name="Millas R."/>
            <person name="McGilp L."/>
            <person name="Shao M."/>
            <person name="Duquette J."/>
            <person name="Hirsch C.N."/>
            <person name="Kimball J."/>
        </authorList>
    </citation>
    <scope>NUCLEOTIDE SEQUENCE</scope>
    <source>
        <tissue evidence="4">Fresh leaf tissue</tissue>
    </source>
</reference>
<feature type="compositionally biased region" description="Basic and acidic residues" evidence="1">
    <location>
        <begin position="389"/>
        <end position="402"/>
    </location>
</feature>
<proteinExistence type="predicted"/>
<feature type="domain" description="PAP/OAS1 substrate-binding-related" evidence="3">
    <location>
        <begin position="204"/>
        <end position="263"/>
    </location>
</feature>
<keyword evidence="5" id="KW-1185">Reference proteome</keyword>
<dbReference type="Proteomes" id="UP000729402">
    <property type="component" value="Unassembled WGS sequence"/>
</dbReference>
<evidence type="ECO:0000313" key="4">
    <source>
        <dbReference type="EMBL" id="KAG8099096.1"/>
    </source>
</evidence>
<dbReference type="AlphaFoldDB" id="A0A8J5WZX0"/>
<dbReference type="Pfam" id="PF22600">
    <property type="entry name" value="MTPAP-like_central"/>
    <property type="match status" value="1"/>
</dbReference>
<evidence type="ECO:0008006" key="6">
    <source>
        <dbReference type="Google" id="ProtNLM"/>
    </source>
</evidence>
<dbReference type="InterPro" id="IPR058920">
    <property type="entry name" value="PAP-OAS1-bd-rel"/>
</dbReference>
<dbReference type="PANTHER" id="PTHR45979">
    <property type="entry name" value="PAP/OAS1 SUBSTRATE-BINDING DOMAIN SUPERFAMILY"/>
    <property type="match status" value="1"/>
</dbReference>
<evidence type="ECO:0000259" key="3">
    <source>
        <dbReference type="Pfam" id="PF26180"/>
    </source>
</evidence>
<feature type="region of interest" description="Disordered" evidence="1">
    <location>
        <begin position="554"/>
        <end position="582"/>
    </location>
</feature>
<feature type="region of interest" description="Disordered" evidence="1">
    <location>
        <begin position="1"/>
        <end position="37"/>
    </location>
</feature>
<feature type="domain" description="Poly(A) RNA polymerase mitochondrial-like central palm" evidence="2">
    <location>
        <begin position="69"/>
        <end position="192"/>
    </location>
</feature>
<dbReference type="Pfam" id="PF26180">
    <property type="entry name" value="PAP-OAS1"/>
    <property type="match status" value="2"/>
</dbReference>